<reference evidence="1 2" key="1">
    <citation type="journal article" date="2009" name="PLoS Genet.">
        <title>Genomic analysis of the basal lineage fungus Rhizopus oryzae reveals a whole-genome duplication.</title>
        <authorList>
            <person name="Ma L.-J."/>
            <person name="Ibrahim A.S."/>
            <person name="Skory C."/>
            <person name="Grabherr M.G."/>
            <person name="Burger G."/>
            <person name="Butler M."/>
            <person name="Elias M."/>
            <person name="Idnurm A."/>
            <person name="Lang B.F."/>
            <person name="Sone T."/>
            <person name="Abe A."/>
            <person name="Calvo S.E."/>
            <person name="Corrochano L.M."/>
            <person name="Engels R."/>
            <person name="Fu J."/>
            <person name="Hansberg W."/>
            <person name="Kim J.-M."/>
            <person name="Kodira C.D."/>
            <person name="Koehrsen M.J."/>
            <person name="Liu B."/>
            <person name="Miranda-Saavedra D."/>
            <person name="O'Leary S."/>
            <person name="Ortiz-Castellanos L."/>
            <person name="Poulter R."/>
            <person name="Rodriguez-Romero J."/>
            <person name="Ruiz-Herrera J."/>
            <person name="Shen Y.-Q."/>
            <person name="Zeng Q."/>
            <person name="Galagan J."/>
            <person name="Birren B.W."/>
            <person name="Cuomo C.A."/>
            <person name="Wickes B.L."/>
        </authorList>
    </citation>
    <scope>NUCLEOTIDE SEQUENCE [LARGE SCALE GENOMIC DNA]</scope>
    <source>
        <strain evidence="2">RA 99-880 / ATCC MYA-4621 / FGSC 9543 / NRRL 43880</strain>
    </source>
</reference>
<dbReference type="EMBL" id="CH476737">
    <property type="protein sequence ID" value="EIE83369.1"/>
    <property type="molecule type" value="Genomic_DNA"/>
</dbReference>
<evidence type="ECO:0000313" key="2">
    <source>
        <dbReference type="Proteomes" id="UP000009138"/>
    </source>
</evidence>
<name>I1C4I9_RHIO9</name>
<proteinExistence type="predicted"/>
<gene>
    <name evidence="1" type="ORF">RO3G_08074</name>
</gene>
<dbReference type="Proteomes" id="UP000009138">
    <property type="component" value="Unassembled WGS sequence"/>
</dbReference>
<dbReference type="VEuPathDB" id="FungiDB:RO3G_08074"/>
<evidence type="ECO:0000313" key="1">
    <source>
        <dbReference type="EMBL" id="EIE83369.1"/>
    </source>
</evidence>
<protein>
    <submittedName>
        <fullName evidence="1">Uncharacterized protein</fullName>
    </submittedName>
</protein>
<dbReference type="InParanoid" id="I1C4I9"/>
<accession>I1C4I9</accession>
<organism evidence="1 2">
    <name type="scientific">Rhizopus delemar (strain RA 99-880 / ATCC MYA-4621 / FGSC 9543 / NRRL 43880)</name>
    <name type="common">Mucormycosis agent</name>
    <name type="synonym">Rhizopus arrhizus var. delemar</name>
    <dbReference type="NCBI Taxonomy" id="246409"/>
    <lineage>
        <taxon>Eukaryota</taxon>
        <taxon>Fungi</taxon>
        <taxon>Fungi incertae sedis</taxon>
        <taxon>Mucoromycota</taxon>
        <taxon>Mucoromycotina</taxon>
        <taxon>Mucoromycetes</taxon>
        <taxon>Mucorales</taxon>
        <taxon>Mucorineae</taxon>
        <taxon>Rhizopodaceae</taxon>
        <taxon>Rhizopus</taxon>
    </lineage>
</organism>
<dbReference type="GeneID" id="93615045"/>
<sequence length="47" mass="5313">MIPSAVLRSPELVQKVLKLKLVRAESGKISAEFQVEKQHLGLFMEAY</sequence>
<dbReference type="RefSeq" id="XP_067518765.1">
    <property type="nucleotide sequence ID" value="XM_067662664.1"/>
</dbReference>
<dbReference type="AlphaFoldDB" id="I1C4I9"/>
<keyword evidence="2" id="KW-1185">Reference proteome</keyword>